<organism evidence="1 2">
    <name type="scientific">Solanum pinnatisectum</name>
    <name type="common">tansyleaf nightshade</name>
    <dbReference type="NCBI Taxonomy" id="50273"/>
    <lineage>
        <taxon>Eukaryota</taxon>
        <taxon>Viridiplantae</taxon>
        <taxon>Streptophyta</taxon>
        <taxon>Embryophyta</taxon>
        <taxon>Tracheophyta</taxon>
        <taxon>Spermatophyta</taxon>
        <taxon>Magnoliopsida</taxon>
        <taxon>eudicotyledons</taxon>
        <taxon>Gunneridae</taxon>
        <taxon>Pentapetalae</taxon>
        <taxon>asterids</taxon>
        <taxon>lamiids</taxon>
        <taxon>Solanales</taxon>
        <taxon>Solanaceae</taxon>
        <taxon>Solanoideae</taxon>
        <taxon>Solaneae</taxon>
        <taxon>Solanum</taxon>
    </lineage>
</organism>
<evidence type="ECO:0000313" key="1">
    <source>
        <dbReference type="EMBL" id="KAK4734377.1"/>
    </source>
</evidence>
<dbReference type="InterPro" id="IPR012337">
    <property type="entry name" value="RNaseH-like_sf"/>
</dbReference>
<dbReference type="Proteomes" id="UP001311915">
    <property type="component" value="Unassembled WGS sequence"/>
</dbReference>
<name>A0AAV9M901_9SOLN</name>
<dbReference type="SUPFAM" id="SSF53098">
    <property type="entry name" value="Ribonuclease H-like"/>
    <property type="match status" value="1"/>
</dbReference>
<protein>
    <recommendedName>
        <fullName evidence="3">RNase H type-1 domain-containing protein</fullName>
    </recommendedName>
</protein>
<dbReference type="InterPro" id="IPR036397">
    <property type="entry name" value="RNaseH_sf"/>
</dbReference>
<evidence type="ECO:0000313" key="2">
    <source>
        <dbReference type="Proteomes" id="UP001311915"/>
    </source>
</evidence>
<dbReference type="Gene3D" id="3.30.420.10">
    <property type="entry name" value="Ribonuclease H-like superfamily/Ribonuclease H"/>
    <property type="match status" value="1"/>
</dbReference>
<dbReference type="EMBL" id="JAWPEI010000002">
    <property type="protein sequence ID" value="KAK4734377.1"/>
    <property type="molecule type" value="Genomic_DNA"/>
</dbReference>
<reference evidence="1 2" key="1">
    <citation type="submission" date="2023-10" db="EMBL/GenBank/DDBJ databases">
        <title>Genome-Wide Identification Analysis in wild type Solanum Pinnatisectum Reveals Some Genes Defensing Phytophthora Infestans.</title>
        <authorList>
            <person name="Sun C."/>
        </authorList>
    </citation>
    <scope>NUCLEOTIDE SEQUENCE [LARGE SCALE GENOMIC DNA]</scope>
    <source>
        <strain evidence="1">LQN</strain>
        <tissue evidence="1">Leaf</tissue>
    </source>
</reference>
<dbReference type="GO" id="GO:0003676">
    <property type="term" value="F:nucleic acid binding"/>
    <property type="evidence" value="ECO:0007669"/>
    <property type="project" value="InterPro"/>
</dbReference>
<gene>
    <name evidence="1" type="ORF">R3W88_008638</name>
</gene>
<evidence type="ECO:0008006" key="3">
    <source>
        <dbReference type="Google" id="ProtNLM"/>
    </source>
</evidence>
<comment type="caution">
    <text evidence="1">The sequence shown here is derived from an EMBL/GenBank/DDBJ whole genome shotgun (WGS) entry which is preliminary data.</text>
</comment>
<dbReference type="InterPro" id="IPR044730">
    <property type="entry name" value="RNase_H-like_dom_plant"/>
</dbReference>
<accession>A0AAV9M901</accession>
<proteinExistence type="predicted"/>
<dbReference type="AlphaFoldDB" id="A0AAV9M901"/>
<sequence length="125" mass="13514">MCSKGNPRACGGGGIFKGHHGEFISAFSAPLVSTNVAESLAPCIGIEWCKENGINMVIVDLDSSLANKEADVLAKEGSELENVKCYSSYQELPKQARGICYMDKHQFVSFKIRGSNSSFIFDDNG</sequence>
<dbReference type="CDD" id="cd06222">
    <property type="entry name" value="RNase_H_like"/>
    <property type="match status" value="1"/>
</dbReference>
<keyword evidence="2" id="KW-1185">Reference proteome</keyword>